<gene>
    <name evidence="2" type="ORF">TI39_contig4288g00002</name>
</gene>
<accession>A0A0F4G878</accession>
<evidence type="ECO:0000313" key="3">
    <source>
        <dbReference type="Proteomes" id="UP000033647"/>
    </source>
</evidence>
<proteinExistence type="predicted"/>
<name>A0A0F4G878_9PEZI</name>
<dbReference type="EMBL" id="LAFY01004247">
    <property type="protein sequence ID" value="KJX93593.1"/>
    <property type="molecule type" value="Genomic_DNA"/>
</dbReference>
<reference evidence="2 3" key="1">
    <citation type="submission" date="2015-03" db="EMBL/GenBank/DDBJ databases">
        <title>RNA-seq based gene annotation and comparative genomics of four Zymoseptoria species reveal species-specific pathogenicity related genes and transposable element activity.</title>
        <authorList>
            <person name="Grandaubert J."/>
            <person name="Bhattacharyya A."/>
            <person name="Stukenbrock E.H."/>
        </authorList>
    </citation>
    <scope>NUCLEOTIDE SEQUENCE [LARGE SCALE GENOMIC DNA]</scope>
    <source>
        <strain evidence="2 3">Zb18110</strain>
    </source>
</reference>
<comment type="caution">
    <text evidence="2">The sequence shown here is derived from an EMBL/GenBank/DDBJ whole genome shotgun (WGS) entry which is preliminary data.</text>
</comment>
<keyword evidence="3" id="KW-1185">Reference proteome</keyword>
<feature type="region of interest" description="Disordered" evidence="1">
    <location>
        <begin position="171"/>
        <end position="196"/>
    </location>
</feature>
<organism evidence="2 3">
    <name type="scientific">Zymoseptoria brevis</name>
    <dbReference type="NCBI Taxonomy" id="1047168"/>
    <lineage>
        <taxon>Eukaryota</taxon>
        <taxon>Fungi</taxon>
        <taxon>Dikarya</taxon>
        <taxon>Ascomycota</taxon>
        <taxon>Pezizomycotina</taxon>
        <taxon>Dothideomycetes</taxon>
        <taxon>Dothideomycetidae</taxon>
        <taxon>Mycosphaerellales</taxon>
        <taxon>Mycosphaerellaceae</taxon>
        <taxon>Zymoseptoria</taxon>
    </lineage>
</organism>
<feature type="compositionally biased region" description="Basic and acidic residues" evidence="1">
    <location>
        <begin position="48"/>
        <end position="84"/>
    </location>
</feature>
<sequence length="196" mass="21834">MPLHAASELAKNFFELLFDKWRELRRLQAEKERLTRIVAEAETMRADAGEKMEEANKKMQAAGDKERKIGQKEHASQKDRESLEARQGAAELAQQFLDGERRPAWLVEALAGQLATLREMSAISEENRSILKSDKPLAGTKHLATSSNLDSTKGKLDRVKKDSAETLELLKSEEPAASTKHFATSSGLESMNGKLD</sequence>
<feature type="region of interest" description="Disordered" evidence="1">
    <location>
        <begin position="48"/>
        <end position="87"/>
    </location>
</feature>
<protein>
    <submittedName>
        <fullName evidence="2">Uncharacterized protein</fullName>
    </submittedName>
</protein>
<dbReference type="Proteomes" id="UP000033647">
    <property type="component" value="Unassembled WGS sequence"/>
</dbReference>
<evidence type="ECO:0000256" key="1">
    <source>
        <dbReference type="SAM" id="MobiDB-lite"/>
    </source>
</evidence>
<evidence type="ECO:0000313" key="2">
    <source>
        <dbReference type="EMBL" id="KJX93593.1"/>
    </source>
</evidence>
<dbReference type="AlphaFoldDB" id="A0A0F4G878"/>
<feature type="region of interest" description="Disordered" evidence="1">
    <location>
        <begin position="138"/>
        <end position="158"/>
    </location>
</feature>